<dbReference type="Proteomes" id="UP000198683">
    <property type="component" value="Unassembled WGS sequence"/>
</dbReference>
<feature type="compositionally biased region" description="Low complexity" evidence="1">
    <location>
        <begin position="500"/>
        <end position="510"/>
    </location>
</feature>
<feature type="transmembrane region" description="Helical" evidence="2">
    <location>
        <begin position="76"/>
        <end position="102"/>
    </location>
</feature>
<keyword evidence="4" id="KW-1185">Reference proteome</keyword>
<name>A0A1G9DCZ7_9ACTN</name>
<dbReference type="AlphaFoldDB" id="A0A1G9DCZ7"/>
<gene>
    <name evidence="3" type="ORF">SAMN05421874_10983</name>
</gene>
<evidence type="ECO:0000313" key="3">
    <source>
        <dbReference type="EMBL" id="SDK61756.1"/>
    </source>
</evidence>
<keyword evidence="2" id="KW-0812">Transmembrane</keyword>
<keyword evidence="2" id="KW-1133">Transmembrane helix</keyword>
<feature type="transmembrane region" description="Helical" evidence="2">
    <location>
        <begin position="37"/>
        <end position="56"/>
    </location>
</feature>
<protein>
    <submittedName>
        <fullName evidence="3">Uncharacterized protein</fullName>
    </submittedName>
</protein>
<dbReference type="EMBL" id="FNFB01000009">
    <property type="protein sequence ID" value="SDK61756.1"/>
    <property type="molecule type" value="Genomic_DNA"/>
</dbReference>
<evidence type="ECO:0000256" key="1">
    <source>
        <dbReference type="SAM" id="MobiDB-lite"/>
    </source>
</evidence>
<reference evidence="3 4" key="1">
    <citation type="submission" date="2016-10" db="EMBL/GenBank/DDBJ databases">
        <authorList>
            <person name="de Groot N.N."/>
        </authorList>
    </citation>
    <scope>NUCLEOTIDE SEQUENCE [LARGE SCALE GENOMIC DNA]</scope>
    <source>
        <strain evidence="3 4">CGMCC 4.5681</strain>
    </source>
</reference>
<keyword evidence="2" id="KW-0472">Membrane</keyword>
<dbReference type="STRING" id="683260.SAMN05421874_10983"/>
<evidence type="ECO:0000313" key="4">
    <source>
        <dbReference type="Proteomes" id="UP000198683"/>
    </source>
</evidence>
<feature type="region of interest" description="Disordered" evidence="1">
    <location>
        <begin position="494"/>
        <end position="517"/>
    </location>
</feature>
<sequence>MLEPLSVVLLLVLFLLVTPPVPKLIRKLSNGKRMGAYIVAVAALVVIIAWSVLQVGESVGLAVDLHGTVWRAVETGGVIFGAGASVYGVLSVAVLVAFRIVLVRTISWHLRAGKSVRLPKVYGRRARRRILYLSAAQHGNITLYSTKSESGDDDDDYARQFIRSPFNMLPDDPAFLGAGPVARVWSISAELDRQGGEGRVEEPIDIDPVELHAFVTKRLESMRDQVRNESESIRGLTTHHHVIARGLIARPGASSRESKSQSLVDQRCWLPYSVASDEAVNALIRHPQAGLRHYRLVMVGSERGGVTDATGRQIAAEEDQEVVISAFIHLAVEGRMLYTEFVSTVLPPVRPEFHVVDQMPRGPLAYIVKIPVTPLRSFFGVLLGAPVRFISVLLGGLNFHAIVHVPRFQVMYDYGAHKSVRELGAHDELSFTQRLDAFKYTKIISQRLTEAVVDFLQCKGVNTESFRQQASSIITTTSINIYDSQFGDQVAIGNAGPVNQSSARPQSPSGGQSGAGT</sequence>
<proteinExistence type="predicted"/>
<organism evidence="3 4">
    <name type="scientific">Nonomuraea maritima</name>
    <dbReference type="NCBI Taxonomy" id="683260"/>
    <lineage>
        <taxon>Bacteria</taxon>
        <taxon>Bacillati</taxon>
        <taxon>Actinomycetota</taxon>
        <taxon>Actinomycetes</taxon>
        <taxon>Streptosporangiales</taxon>
        <taxon>Streptosporangiaceae</taxon>
        <taxon>Nonomuraea</taxon>
    </lineage>
</organism>
<feature type="transmembrane region" description="Helical" evidence="2">
    <location>
        <begin position="6"/>
        <end position="25"/>
    </location>
</feature>
<evidence type="ECO:0000256" key="2">
    <source>
        <dbReference type="SAM" id="Phobius"/>
    </source>
</evidence>
<accession>A0A1G9DCZ7</accession>